<name>A0AC34FIZ0_9BILA</name>
<proteinExistence type="predicted"/>
<dbReference type="Proteomes" id="UP000887579">
    <property type="component" value="Unplaced"/>
</dbReference>
<dbReference type="WBParaSite" id="ES5_v2.g17298.t1">
    <property type="protein sequence ID" value="ES5_v2.g17298.t1"/>
    <property type="gene ID" value="ES5_v2.g17298"/>
</dbReference>
<sequence>MEPICYGFAWILLTLTISIGTWIVCGVRKPIATGEKPPPPPPAPEVKNSKEQPKTAKEKSDEKKEESMKFTPSQQAIIDAELKAALNAEKKDKETKDAKIAKEKTEAAEGKEKVTASTPKGGAVTMVNKVDGTPPVSCNKPVSFGMTKIDYVKEGGGDGKGTPATSPAKTKEENGKVLKEVIAKDEAKKAESIKDKKGDHKHEKLESSKDKKGEHKHEKTDPKHPDPKHVEHHQATLPPGKPIGKTGHEDAQSRYVGQAPKHLLVSAYVKPAPKK</sequence>
<protein>
    <submittedName>
        <fullName evidence="2">Uncharacterized protein</fullName>
    </submittedName>
</protein>
<reference evidence="2" key="1">
    <citation type="submission" date="2022-11" db="UniProtKB">
        <authorList>
            <consortium name="WormBaseParasite"/>
        </authorList>
    </citation>
    <scope>IDENTIFICATION</scope>
</reference>
<evidence type="ECO:0000313" key="2">
    <source>
        <dbReference type="WBParaSite" id="ES5_v2.g17298.t1"/>
    </source>
</evidence>
<evidence type="ECO:0000313" key="1">
    <source>
        <dbReference type="Proteomes" id="UP000887579"/>
    </source>
</evidence>
<accession>A0AC34FIZ0</accession>
<organism evidence="1 2">
    <name type="scientific">Panagrolaimus sp. ES5</name>
    <dbReference type="NCBI Taxonomy" id="591445"/>
    <lineage>
        <taxon>Eukaryota</taxon>
        <taxon>Metazoa</taxon>
        <taxon>Ecdysozoa</taxon>
        <taxon>Nematoda</taxon>
        <taxon>Chromadorea</taxon>
        <taxon>Rhabditida</taxon>
        <taxon>Tylenchina</taxon>
        <taxon>Panagrolaimomorpha</taxon>
        <taxon>Panagrolaimoidea</taxon>
        <taxon>Panagrolaimidae</taxon>
        <taxon>Panagrolaimus</taxon>
    </lineage>
</organism>